<dbReference type="PANTHER" id="PTHR43581">
    <property type="entry name" value="ATP/GTP PHOSPHATASE"/>
    <property type="match status" value="1"/>
</dbReference>
<evidence type="ECO:0000313" key="2">
    <source>
        <dbReference type="EMBL" id="MBG2912865.1"/>
    </source>
</evidence>
<dbReference type="InterPro" id="IPR041685">
    <property type="entry name" value="AAA_GajA/Old/RecF-like"/>
</dbReference>
<evidence type="ECO:0000313" key="3">
    <source>
        <dbReference type="Proteomes" id="UP000612266"/>
    </source>
</evidence>
<dbReference type="Pfam" id="PF13175">
    <property type="entry name" value="AAA_15"/>
    <property type="match status" value="1"/>
</dbReference>
<name>A0A8I0WNM4_9GAMM</name>
<feature type="domain" description="Endonuclease GajA/Old nuclease/RecF-like AAA" evidence="1">
    <location>
        <begin position="1"/>
        <end position="334"/>
    </location>
</feature>
<organism evidence="2 3">
    <name type="scientific">Proteus terrae subsp. cibarius</name>
    <dbReference type="NCBI Taxonomy" id="626774"/>
    <lineage>
        <taxon>Bacteria</taxon>
        <taxon>Pseudomonadati</taxon>
        <taxon>Pseudomonadota</taxon>
        <taxon>Gammaproteobacteria</taxon>
        <taxon>Enterobacterales</taxon>
        <taxon>Morganellaceae</taxon>
        <taxon>Proteus</taxon>
    </lineage>
</organism>
<protein>
    <submittedName>
        <fullName evidence="2">AAA family ATPase</fullName>
    </submittedName>
</protein>
<dbReference type="InterPro" id="IPR051396">
    <property type="entry name" value="Bact_Antivir_Def_Nuclease"/>
</dbReference>
<comment type="caution">
    <text evidence="2">The sequence shown here is derived from an EMBL/GenBank/DDBJ whole genome shotgun (WGS) entry which is preliminary data.</text>
</comment>
<evidence type="ECO:0000259" key="1">
    <source>
        <dbReference type="Pfam" id="PF13175"/>
    </source>
</evidence>
<proteinExistence type="predicted"/>
<dbReference type="Proteomes" id="UP000612266">
    <property type="component" value="Unassembled WGS sequence"/>
</dbReference>
<accession>A0A8I0WNM4</accession>
<sequence>MSLKSIKIKNLLSFKDFEIKDLTDINCFIGKNNVGKSNVLKIISFYYDALKGENKKNLQLNSKYSNHGEITITFDTSRLEDIIRTNKNRSPYQKHIYKSIYKSEVESLYYLNQSNKNKKFLTLTLILHKNNSISWSNNDKNVREIISRIYPFFAIDTRRLDLYNWKYLWNVVTKLKFLNTKQLSRDEIVSFIDLNISQKSNSYKDYVNTIKNITKTSPYEYQDHLLNYIKVGLEGHTFNIDGNELDTQSDGTNSHKFLEIFLNLVIALTRREFITPIILIDEPEIGLHPKRNEELIDNLGNIYHKLKNDTGEWEKGKYKTPYPTMIFTTHSPNILKTIIKQFNRPNEHKIYHFTTEDNNTCCSIMKSYFNDERFINVFNDNEARLFFSNFILFVEGETELELFGNLNLRKLFPKLNKIDVYKTNEVMLNAIKPSNSNVSIPYLVLYDADKMVSVNFRNGSINFLSKEVNIFTIKEKYKLSFYGSKRYHYYKEFKSILKLDKRQNELTKNKISFELMEKTIEKVNNIITKTERIKIANNTTEGFFINENSYNLFIRWLINEFITHAKVGSKGDPNKIISIHQNKPTKDFNIINCFKAIFNNYPLKHKLTDVNMKFAEKIKKDFLKEMGKKVLAEKLTKKEIIIILRMAFEGKSDTLCSKENENYQHIPQNIKSLIKEISDNIIGKLPYGSSKTGGWVTSFLDFSIKNMKEFSANTPPTMQFKYTFPELYSIISEISSSID</sequence>
<dbReference type="AlphaFoldDB" id="A0A8I0WNM4"/>
<dbReference type="EMBL" id="JADSJR010000001">
    <property type="protein sequence ID" value="MBG2912865.1"/>
    <property type="molecule type" value="Genomic_DNA"/>
</dbReference>
<dbReference type="Gene3D" id="3.40.50.300">
    <property type="entry name" value="P-loop containing nucleotide triphosphate hydrolases"/>
    <property type="match status" value="1"/>
</dbReference>
<dbReference type="PANTHER" id="PTHR43581:SF2">
    <property type="entry name" value="EXCINUCLEASE ATPASE SUBUNIT"/>
    <property type="match status" value="1"/>
</dbReference>
<dbReference type="InterPro" id="IPR027417">
    <property type="entry name" value="P-loop_NTPase"/>
</dbReference>
<dbReference type="RefSeq" id="WP_196563463.1">
    <property type="nucleotide sequence ID" value="NZ_JADSAH010000019.1"/>
</dbReference>
<reference evidence="2" key="1">
    <citation type="submission" date="2020-11" db="EMBL/GenBank/DDBJ databases">
        <title>Enhanced detection system for hospital associated transmission using whole genome sequencing surveillance.</title>
        <authorList>
            <person name="Harrison L.H."/>
            <person name="Van Tyne D."/>
            <person name="Marsh J.W."/>
            <person name="Griffith M.P."/>
            <person name="Snyder D.J."/>
            <person name="Cooper V.S."/>
            <person name="Mustapha M."/>
        </authorList>
    </citation>
    <scope>NUCLEOTIDE SEQUENCE</scope>
    <source>
        <strain evidence="2">PR00070</strain>
    </source>
</reference>
<dbReference type="SUPFAM" id="SSF52540">
    <property type="entry name" value="P-loop containing nucleoside triphosphate hydrolases"/>
    <property type="match status" value="1"/>
</dbReference>
<gene>
    <name evidence="2" type="ORF">I4901_00525</name>
</gene>
<dbReference type="NCBIfam" id="NF038234">
    <property type="entry name" value="retron_eff_Eco8"/>
    <property type="match status" value="1"/>
</dbReference>